<feature type="transmembrane region" description="Helical" evidence="1">
    <location>
        <begin position="135"/>
        <end position="155"/>
    </location>
</feature>
<dbReference type="AlphaFoldDB" id="A8ME32"/>
<dbReference type="Proteomes" id="UP000001137">
    <property type="component" value="Chromosome"/>
</dbReference>
<dbReference type="PANTHER" id="PTHR43229">
    <property type="entry name" value="NODULATION PROTEIN J"/>
    <property type="match status" value="1"/>
</dbReference>
<feature type="transmembrane region" description="Helical" evidence="1">
    <location>
        <begin position="6"/>
        <end position="23"/>
    </location>
</feature>
<keyword evidence="1" id="KW-0472">Membrane</keyword>
<keyword evidence="1" id="KW-1133">Transmembrane helix</keyword>
<dbReference type="OrthoDB" id="97972at2157"/>
<feature type="transmembrane region" description="Helical" evidence="1">
    <location>
        <begin position="167"/>
        <end position="189"/>
    </location>
</feature>
<proteinExistence type="predicted"/>
<dbReference type="EMBL" id="CP000852">
    <property type="protein sequence ID" value="ABW02038.1"/>
    <property type="molecule type" value="Genomic_DNA"/>
</dbReference>
<reference evidence="2 3" key="1">
    <citation type="submission" date="2007-10" db="EMBL/GenBank/DDBJ databases">
        <title>Complete sequence of Caldivirga maquilingensis IC-167.</title>
        <authorList>
            <consortium name="US DOE Joint Genome Institute"/>
            <person name="Copeland A."/>
            <person name="Lucas S."/>
            <person name="Lapidus A."/>
            <person name="Barry K."/>
            <person name="Glavina del Rio T."/>
            <person name="Dalin E."/>
            <person name="Tice H."/>
            <person name="Pitluck S."/>
            <person name="Saunders E."/>
            <person name="Brettin T."/>
            <person name="Bruce D."/>
            <person name="Detter J.C."/>
            <person name="Han C."/>
            <person name="Schmutz J."/>
            <person name="Larimer F."/>
            <person name="Land M."/>
            <person name="Hauser L."/>
            <person name="Kyrpides N."/>
            <person name="Ivanova N."/>
            <person name="Biddle J.F."/>
            <person name="Zhang Z."/>
            <person name="Fitz-Gibbon S.T."/>
            <person name="Lowe T.M."/>
            <person name="Saltikov C."/>
            <person name="House C.H."/>
            <person name="Richardson P."/>
        </authorList>
    </citation>
    <scope>NUCLEOTIDE SEQUENCE [LARGE SCALE GENOMIC DNA]</scope>
    <source>
        <strain evidence="3">ATCC 700844 / DSM 13496 / JCM 10307 / IC-167</strain>
    </source>
</reference>
<keyword evidence="3" id="KW-1185">Reference proteome</keyword>
<name>A8ME32_CALMQ</name>
<feature type="transmembrane region" description="Helical" evidence="1">
    <location>
        <begin position="30"/>
        <end position="51"/>
    </location>
</feature>
<dbReference type="PANTHER" id="PTHR43229:SF3">
    <property type="entry name" value="ABC-TYPE MULTIDRUG TRANSPORT SYSTEM, PERMEASE COMPONENT"/>
    <property type="match status" value="1"/>
</dbReference>
<feature type="transmembrane region" description="Helical" evidence="1">
    <location>
        <begin position="102"/>
        <end position="129"/>
    </location>
</feature>
<protein>
    <submittedName>
        <fullName evidence="2">ABC-2 type transporter</fullName>
    </submittedName>
</protein>
<feature type="transmembrane region" description="Helical" evidence="1">
    <location>
        <begin position="57"/>
        <end position="81"/>
    </location>
</feature>
<dbReference type="eggNOG" id="arCOG01469">
    <property type="taxonomic scope" value="Archaea"/>
</dbReference>
<dbReference type="KEGG" id="cma:Cmaq_1211"/>
<dbReference type="RefSeq" id="WP_012186257.1">
    <property type="nucleotide sequence ID" value="NC_009954.1"/>
</dbReference>
<sequence length="251" mass="28045">MNLQEIWIQIRSVLVFAWFYGWLAVVREPFWLVSSLLSPLSIVIIMTIFGGVHYMSFGLLGGLAMAVSSSGGFTIIGDATYLRLELKYQSMLINTRLNPISYTLGLALSELTYALPGLAVFIILMQLIMHIPASLYLLVIPILALEWVAASMLGFTLSTLMNDVRYGWSLSGILGFLLGTLPPVFYPAYLLPTPYIALVSPVSIVSTVLQYIILRVNYPQMLIRLSVILLLAETVVFTILALRKSRWRSVY</sequence>
<accession>A8ME32</accession>
<organism evidence="2 3">
    <name type="scientific">Caldivirga maquilingensis (strain ATCC 700844 / DSM 13496 / JCM 10307 / IC-167)</name>
    <dbReference type="NCBI Taxonomy" id="397948"/>
    <lineage>
        <taxon>Archaea</taxon>
        <taxon>Thermoproteota</taxon>
        <taxon>Thermoprotei</taxon>
        <taxon>Thermoproteales</taxon>
        <taxon>Thermoproteaceae</taxon>
        <taxon>Caldivirga</taxon>
    </lineage>
</organism>
<feature type="transmembrane region" description="Helical" evidence="1">
    <location>
        <begin position="221"/>
        <end position="242"/>
    </location>
</feature>
<dbReference type="HOGENOM" id="CLU_096331_0_0_2"/>
<evidence type="ECO:0000256" key="1">
    <source>
        <dbReference type="SAM" id="Phobius"/>
    </source>
</evidence>
<dbReference type="InterPro" id="IPR051784">
    <property type="entry name" value="Nod_factor_ABC_transporter"/>
</dbReference>
<dbReference type="GeneID" id="5709129"/>
<dbReference type="STRING" id="397948.Cmaq_1211"/>
<gene>
    <name evidence="2" type="ordered locus">Cmaq_1211</name>
</gene>
<evidence type="ECO:0000313" key="2">
    <source>
        <dbReference type="EMBL" id="ABW02038.1"/>
    </source>
</evidence>
<evidence type="ECO:0000313" key="3">
    <source>
        <dbReference type="Proteomes" id="UP000001137"/>
    </source>
</evidence>
<feature type="transmembrane region" description="Helical" evidence="1">
    <location>
        <begin position="195"/>
        <end position="214"/>
    </location>
</feature>
<keyword evidence="1" id="KW-0812">Transmembrane</keyword>